<proteinExistence type="predicted"/>
<keyword evidence="2" id="KW-1185">Reference proteome</keyword>
<gene>
    <name evidence="1" type="ORF">C8N29_13810</name>
</gene>
<dbReference type="RefSeq" id="WP_170107022.1">
    <property type="nucleotide sequence ID" value="NZ_QAON01000038.1"/>
</dbReference>
<sequence>MEISLTKHGYLGVIKGVIDGIPFRFYANGETFQNVHQQLVFEVAKFRAYVRLAA</sequence>
<organism evidence="1 2">
    <name type="scientific">Agitococcus lubricus</name>
    <dbReference type="NCBI Taxonomy" id="1077255"/>
    <lineage>
        <taxon>Bacteria</taxon>
        <taxon>Pseudomonadati</taxon>
        <taxon>Pseudomonadota</taxon>
        <taxon>Gammaproteobacteria</taxon>
        <taxon>Moraxellales</taxon>
        <taxon>Moraxellaceae</taxon>
        <taxon>Agitococcus</taxon>
    </lineage>
</organism>
<name>A0A2T5IRX6_9GAMM</name>
<reference evidence="1 2" key="1">
    <citation type="submission" date="2018-04" db="EMBL/GenBank/DDBJ databases">
        <title>Genomic Encyclopedia of Archaeal and Bacterial Type Strains, Phase II (KMG-II): from individual species to whole genera.</title>
        <authorList>
            <person name="Goeker M."/>
        </authorList>
    </citation>
    <scope>NUCLEOTIDE SEQUENCE [LARGE SCALE GENOMIC DNA]</scope>
    <source>
        <strain evidence="1 2">DSM 5822</strain>
    </source>
</reference>
<accession>A0A2T5IRX6</accession>
<comment type="caution">
    <text evidence="1">The sequence shown here is derived from an EMBL/GenBank/DDBJ whole genome shotgun (WGS) entry which is preliminary data.</text>
</comment>
<evidence type="ECO:0000313" key="1">
    <source>
        <dbReference type="EMBL" id="PTQ86560.1"/>
    </source>
</evidence>
<evidence type="ECO:0000313" key="2">
    <source>
        <dbReference type="Proteomes" id="UP000244223"/>
    </source>
</evidence>
<protein>
    <submittedName>
        <fullName evidence="1">Uncharacterized protein</fullName>
    </submittedName>
</protein>
<dbReference type="AlphaFoldDB" id="A0A2T5IRX6"/>
<dbReference type="EMBL" id="QAON01000038">
    <property type="protein sequence ID" value="PTQ86560.1"/>
    <property type="molecule type" value="Genomic_DNA"/>
</dbReference>
<dbReference type="Proteomes" id="UP000244223">
    <property type="component" value="Unassembled WGS sequence"/>
</dbReference>